<comment type="caution">
    <text evidence="2">The sequence shown here is derived from an EMBL/GenBank/DDBJ whole genome shotgun (WGS) entry which is preliminary data.</text>
</comment>
<dbReference type="RefSeq" id="WP_033100095.1">
    <property type="nucleotide sequence ID" value="NZ_JACEIP010000009.1"/>
</dbReference>
<proteinExistence type="predicted"/>
<evidence type="ECO:0000313" key="2">
    <source>
        <dbReference type="EMBL" id="MBA4542803.1"/>
    </source>
</evidence>
<reference evidence="2 3" key="1">
    <citation type="submission" date="2020-07" db="EMBL/GenBank/DDBJ databases">
        <authorList>
            <person name="Feng H."/>
        </authorList>
    </citation>
    <scope>NUCLEOTIDE SEQUENCE [LARGE SCALE GENOMIC DNA]</scope>
    <source>
        <strain evidence="3">s-11</strain>
    </source>
</reference>
<keyword evidence="1" id="KW-0812">Transmembrane</keyword>
<keyword evidence="1" id="KW-0472">Membrane</keyword>
<keyword evidence="3" id="KW-1185">Reference proteome</keyword>
<gene>
    <name evidence="2" type="ORF">H1164_07795</name>
</gene>
<name>A0A7W2AIF0_9BACL</name>
<keyword evidence="1" id="KW-1133">Transmembrane helix</keyword>
<dbReference type="OrthoDB" id="2990192at2"/>
<sequence>MLTQAVIFASRTTGVIGIAASLFLWKTAGMTGLILGLGGSAFWFWLAFYINRKEKNSSK</sequence>
<accession>A0A7W2AIF0</accession>
<evidence type="ECO:0000313" key="3">
    <source>
        <dbReference type="Proteomes" id="UP000530514"/>
    </source>
</evidence>
<feature type="transmembrane region" description="Helical" evidence="1">
    <location>
        <begin position="31"/>
        <end position="50"/>
    </location>
</feature>
<dbReference type="EMBL" id="JACEIP010000009">
    <property type="protein sequence ID" value="MBA4542803.1"/>
    <property type="molecule type" value="Genomic_DNA"/>
</dbReference>
<protein>
    <submittedName>
        <fullName evidence="2">Uncharacterized protein</fullName>
    </submittedName>
</protein>
<feature type="transmembrane region" description="Helical" evidence="1">
    <location>
        <begin position="5"/>
        <end position="25"/>
    </location>
</feature>
<dbReference type="Proteomes" id="UP000530514">
    <property type="component" value="Unassembled WGS sequence"/>
</dbReference>
<organism evidence="2 3">
    <name type="scientific">Thermoactinomyces daqus</name>
    <dbReference type="NCBI Taxonomy" id="1329516"/>
    <lineage>
        <taxon>Bacteria</taxon>
        <taxon>Bacillati</taxon>
        <taxon>Bacillota</taxon>
        <taxon>Bacilli</taxon>
        <taxon>Bacillales</taxon>
        <taxon>Thermoactinomycetaceae</taxon>
        <taxon>Thermoactinomyces</taxon>
    </lineage>
</organism>
<dbReference type="AlphaFoldDB" id="A0A7W2AIF0"/>
<evidence type="ECO:0000256" key="1">
    <source>
        <dbReference type="SAM" id="Phobius"/>
    </source>
</evidence>